<evidence type="ECO:0000256" key="1">
    <source>
        <dbReference type="SAM" id="MobiDB-lite"/>
    </source>
</evidence>
<sequence>MGLVKSCDFTDYWRGGNLYSLSFPKRVMTGGRFLMITRALHLSSTVADDANRQRKGTAAYDRLCKIRPLYDQMRDACRRNFHPDQEISIDKRMVASKARNGLKQYMKNKPVKWWYKLFVLADSKSGYTWDFFVYEGRSHGNSGMGLSYESVMELVDTQLLGTGYKLYVDDFYSSPTLFRDLLQKKIWACGTIRTNRIGFPKTKENSLNSKSPRGSLRWLRKDSLLFIQWKDTRDVFMCSALHTAYSGDTVRRRVKGANGQWMVKDVSVPPCVKDYNRCMGGVDPSDALMGYYKVIHKTQKWYQTFFFHFMDIAIVNAFLLHKAIATGKGEKPMTQKAFRETLAEQLAQVGSASTVRPVPPPPPPGTHHRPVHITGNSTTRQLKCRLCCAKTPVKCTACDVALCFVVGRDCYNAWHVENIL</sequence>
<evidence type="ECO:0000313" key="4">
    <source>
        <dbReference type="RefSeq" id="XP_029281697.1"/>
    </source>
</evidence>
<keyword evidence="3" id="KW-1185">Reference proteome</keyword>
<gene>
    <name evidence="4" type="primary">LOC115003897</name>
</gene>
<evidence type="ECO:0000313" key="3">
    <source>
        <dbReference type="Proteomes" id="UP000504630"/>
    </source>
</evidence>
<dbReference type="KEGG" id="cgob:115003897"/>
<dbReference type="AlphaFoldDB" id="A0A6J2P8Y9"/>
<dbReference type="PANTHER" id="PTHR46599:SF3">
    <property type="entry name" value="PIGGYBAC TRANSPOSABLE ELEMENT-DERIVED PROTEIN 4"/>
    <property type="match status" value="1"/>
</dbReference>
<dbReference type="InterPro" id="IPR029526">
    <property type="entry name" value="PGBD"/>
</dbReference>
<name>A0A6J2P8Y9_COTGO</name>
<dbReference type="Pfam" id="PF13843">
    <property type="entry name" value="DDE_Tnp_1_7"/>
    <property type="match status" value="1"/>
</dbReference>
<dbReference type="GeneID" id="115003897"/>
<feature type="domain" description="PiggyBac transposable element-derived protein" evidence="2">
    <location>
        <begin position="1"/>
        <end position="318"/>
    </location>
</feature>
<dbReference type="Proteomes" id="UP000504630">
    <property type="component" value="Chromosome 24"/>
</dbReference>
<evidence type="ECO:0000259" key="2">
    <source>
        <dbReference type="Pfam" id="PF13843"/>
    </source>
</evidence>
<organism evidence="3 4">
    <name type="scientific">Cottoperca gobio</name>
    <name type="common">Frogmouth</name>
    <name type="synonym">Aphritis gobio</name>
    <dbReference type="NCBI Taxonomy" id="56716"/>
    <lineage>
        <taxon>Eukaryota</taxon>
        <taxon>Metazoa</taxon>
        <taxon>Chordata</taxon>
        <taxon>Craniata</taxon>
        <taxon>Vertebrata</taxon>
        <taxon>Euteleostomi</taxon>
        <taxon>Actinopterygii</taxon>
        <taxon>Neopterygii</taxon>
        <taxon>Teleostei</taxon>
        <taxon>Neoteleostei</taxon>
        <taxon>Acanthomorphata</taxon>
        <taxon>Eupercaria</taxon>
        <taxon>Perciformes</taxon>
        <taxon>Notothenioidei</taxon>
        <taxon>Bovichtidae</taxon>
        <taxon>Cottoperca</taxon>
    </lineage>
</organism>
<dbReference type="OrthoDB" id="118105at2759"/>
<dbReference type="RefSeq" id="XP_029281697.1">
    <property type="nucleotide sequence ID" value="XM_029425837.1"/>
</dbReference>
<proteinExistence type="predicted"/>
<reference evidence="4" key="1">
    <citation type="submission" date="2025-08" db="UniProtKB">
        <authorList>
            <consortium name="RefSeq"/>
        </authorList>
    </citation>
    <scope>IDENTIFICATION</scope>
</reference>
<feature type="region of interest" description="Disordered" evidence="1">
    <location>
        <begin position="352"/>
        <end position="372"/>
    </location>
</feature>
<protein>
    <submittedName>
        <fullName evidence="4">PiggyBac transposable element-derived protein 4-like</fullName>
    </submittedName>
</protein>
<dbReference type="InParanoid" id="A0A6J2P8Y9"/>
<dbReference type="PANTHER" id="PTHR46599">
    <property type="entry name" value="PIGGYBAC TRANSPOSABLE ELEMENT-DERIVED PROTEIN 4"/>
    <property type="match status" value="1"/>
</dbReference>
<accession>A0A6J2P8Y9</accession>